<reference evidence="2" key="1">
    <citation type="submission" date="2021-06" db="EMBL/GenBank/DDBJ databases">
        <title>Comparative genomics, transcriptomics and evolutionary studies reveal genomic signatures of adaptation to plant cell wall in hemibiotrophic fungi.</title>
        <authorList>
            <consortium name="DOE Joint Genome Institute"/>
            <person name="Baroncelli R."/>
            <person name="Diaz J.F."/>
            <person name="Benocci T."/>
            <person name="Peng M."/>
            <person name="Battaglia E."/>
            <person name="Haridas S."/>
            <person name="Andreopoulos W."/>
            <person name="Labutti K."/>
            <person name="Pangilinan J."/>
            <person name="Floch G.L."/>
            <person name="Makela M.R."/>
            <person name="Henrissat B."/>
            <person name="Grigoriev I.V."/>
            <person name="Crouch J.A."/>
            <person name="De Vries R.P."/>
            <person name="Sukno S.A."/>
            <person name="Thon M.R."/>
        </authorList>
    </citation>
    <scope>NUCLEOTIDE SEQUENCE</scope>
    <source>
        <strain evidence="2">MAFF235873</strain>
    </source>
</reference>
<evidence type="ECO:0000313" key="2">
    <source>
        <dbReference type="EMBL" id="KAK2020939.1"/>
    </source>
</evidence>
<dbReference type="Proteomes" id="UP001232148">
    <property type="component" value="Unassembled WGS sequence"/>
</dbReference>
<evidence type="ECO:0000256" key="1">
    <source>
        <dbReference type="SAM" id="MobiDB-lite"/>
    </source>
</evidence>
<feature type="compositionally biased region" description="Pro residues" evidence="1">
    <location>
        <begin position="20"/>
        <end position="30"/>
    </location>
</feature>
<organism evidence="2 3">
    <name type="scientific">Colletotrichum zoysiae</name>
    <dbReference type="NCBI Taxonomy" id="1216348"/>
    <lineage>
        <taxon>Eukaryota</taxon>
        <taxon>Fungi</taxon>
        <taxon>Dikarya</taxon>
        <taxon>Ascomycota</taxon>
        <taxon>Pezizomycotina</taxon>
        <taxon>Sordariomycetes</taxon>
        <taxon>Hypocreomycetidae</taxon>
        <taxon>Glomerellales</taxon>
        <taxon>Glomerellaceae</taxon>
        <taxon>Colletotrichum</taxon>
        <taxon>Colletotrichum graminicola species complex</taxon>
    </lineage>
</organism>
<dbReference type="EMBL" id="MU843155">
    <property type="protein sequence ID" value="KAK2020939.1"/>
    <property type="molecule type" value="Genomic_DNA"/>
</dbReference>
<protein>
    <submittedName>
        <fullName evidence="2">Uncharacterized protein</fullName>
    </submittedName>
</protein>
<keyword evidence="3" id="KW-1185">Reference proteome</keyword>
<comment type="caution">
    <text evidence="2">The sequence shown here is derived from an EMBL/GenBank/DDBJ whole genome shotgun (WGS) entry which is preliminary data.</text>
</comment>
<proteinExistence type="predicted"/>
<name>A0AAD9LTT7_9PEZI</name>
<sequence length="156" mass="17599">MTTPTRPGRECVRSILRKPPSGPSDRPAPPHEPILVYLTILPTPTNTYRPVVLRHPHVPSQYLRYLMRAQLLGRSLSKRKRERERDAGSDNERRKNEYLKKVCICDLRLDPGPLAAQCGRGRGKPRTGFTLAMAFVPAGEFRHAQRVGECGGYSKV</sequence>
<accession>A0AAD9LTT7</accession>
<feature type="region of interest" description="Disordered" evidence="1">
    <location>
        <begin position="1"/>
        <end position="30"/>
    </location>
</feature>
<evidence type="ECO:0000313" key="3">
    <source>
        <dbReference type="Proteomes" id="UP001232148"/>
    </source>
</evidence>
<dbReference type="AlphaFoldDB" id="A0AAD9LTT7"/>
<gene>
    <name evidence="2" type="ORF">LX32DRAFT_646924</name>
</gene>